<reference evidence="1 2" key="2">
    <citation type="journal article" date="2022" name="Mol. Ecol. Resour.">
        <title>The genomes of chicory, endive, great burdock and yacon provide insights into Asteraceae paleo-polyploidization history and plant inulin production.</title>
        <authorList>
            <person name="Fan W."/>
            <person name="Wang S."/>
            <person name="Wang H."/>
            <person name="Wang A."/>
            <person name="Jiang F."/>
            <person name="Liu H."/>
            <person name="Zhao H."/>
            <person name="Xu D."/>
            <person name="Zhang Y."/>
        </authorList>
    </citation>
    <scope>NUCLEOTIDE SEQUENCE [LARGE SCALE GENOMIC DNA]</scope>
    <source>
        <strain evidence="2">cv. Yunnan</strain>
        <tissue evidence="1">Leaves</tissue>
    </source>
</reference>
<sequence>MLFNDVSYVFFFCVNHLYSYLTGHLIKSKTYNEIEHAVKIPVVERKRCLQSLACVKGNKVLRKQPMSKDSRFLPNPVVIKNRTELLSDRKFLERDRDDFVDMKVCELETVEFDRGYNKDRRRECVPD</sequence>
<proteinExistence type="predicted"/>
<gene>
    <name evidence="1" type="ORF">L1987_45571</name>
</gene>
<dbReference type="EMBL" id="CM042032">
    <property type="protein sequence ID" value="KAI3775817.1"/>
    <property type="molecule type" value="Genomic_DNA"/>
</dbReference>
<reference evidence="2" key="1">
    <citation type="journal article" date="2022" name="Mol. Ecol. Resour.">
        <title>The genomes of chicory, endive, great burdock and yacon provide insights into Asteraceae palaeo-polyploidization history and plant inulin production.</title>
        <authorList>
            <person name="Fan W."/>
            <person name="Wang S."/>
            <person name="Wang H."/>
            <person name="Wang A."/>
            <person name="Jiang F."/>
            <person name="Liu H."/>
            <person name="Zhao H."/>
            <person name="Xu D."/>
            <person name="Zhang Y."/>
        </authorList>
    </citation>
    <scope>NUCLEOTIDE SEQUENCE [LARGE SCALE GENOMIC DNA]</scope>
    <source>
        <strain evidence="2">cv. Yunnan</strain>
    </source>
</reference>
<dbReference type="Proteomes" id="UP001056120">
    <property type="component" value="Linkage Group LG15"/>
</dbReference>
<evidence type="ECO:0000313" key="2">
    <source>
        <dbReference type="Proteomes" id="UP001056120"/>
    </source>
</evidence>
<evidence type="ECO:0000313" key="1">
    <source>
        <dbReference type="EMBL" id="KAI3775817.1"/>
    </source>
</evidence>
<name>A0ACB9FX67_9ASTR</name>
<accession>A0ACB9FX67</accession>
<keyword evidence="2" id="KW-1185">Reference proteome</keyword>
<protein>
    <submittedName>
        <fullName evidence="1">Uncharacterized protein</fullName>
    </submittedName>
</protein>
<comment type="caution">
    <text evidence="1">The sequence shown here is derived from an EMBL/GenBank/DDBJ whole genome shotgun (WGS) entry which is preliminary data.</text>
</comment>
<organism evidence="1 2">
    <name type="scientific">Smallanthus sonchifolius</name>
    <dbReference type="NCBI Taxonomy" id="185202"/>
    <lineage>
        <taxon>Eukaryota</taxon>
        <taxon>Viridiplantae</taxon>
        <taxon>Streptophyta</taxon>
        <taxon>Embryophyta</taxon>
        <taxon>Tracheophyta</taxon>
        <taxon>Spermatophyta</taxon>
        <taxon>Magnoliopsida</taxon>
        <taxon>eudicotyledons</taxon>
        <taxon>Gunneridae</taxon>
        <taxon>Pentapetalae</taxon>
        <taxon>asterids</taxon>
        <taxon>campanulids</taxon>
        <taxon>Asterales</taxon>
        <taxon>Asteraceae</taxon>
        <taxon>Asteroideae</taxon>
        <taxon>Heliantheae alliance</taxon>
        <taxon>Millerieae</taxon>
        <taxon>Smallanthus</taxon>
    </lineage>
</organism>